<name>A0A174GJP5_9FIRM</name>
<reference evidence="1 2" key="1">
    <citation type="submission" date="2015-09" db="EMBL/GenBank/DDBJ databases">
        <authorList>
            <consortium name="Pathogen Informatics"/>
        </authorList>
    </citation>
    <scope>NUCLEOTIDE SEQUENCE [LARGE SCALE GENOMIC DNA]</scope>
    <source>
        <strain evidence="1 2">2789STDY5834863</strain>
    </source>
</reference>
<protein>
    <recommendedName>
        <fullName evidence="3">Restriction endonuclease type IV Mrr domain-containing protein</fullName>
    </recommendedName>
</protein>
<sequence>MKKGKAFEIIVKRIFIRIGFSEVYSDGLYVYNGTAGQMIQGLGNSHNADVLLEPLVQTPFYSQTRLLIECKDYKDKVGLNIVRGILGLREDINHFEIVDNNILQERRKQNRKVINNCPHARYTYQVAIASTSGFSTYAQEFAATHRISLIEFNKMPFWNKLMNLIGEKGDADIEEEELKKNVDKISSHMAVAITNMGQLLFLYCQSGMVDFPADEYDILWRNKNEPWTLRCGDKEYSFQLPEYIIESWINYSENEIEMKKKVIENKSTFFSNMIVYYCCDQKPVIKMISIDFEKLKEAKKKLNEIANGNDK</sequence>
<proteinExistence type="predicted"/>
<organism evidence="1 2">
    <name type="scientific">Blautia wexlerae</name>
    <dbReference type="NCBI Taxonomy" id="418240"/>
    <lineage>
        <taxon>Bacteria</taxon>
        <taxon>Bacillati</taxon>
        <taxon>Bacillota</taxon>
        <taxon>Clostridia</taxon>
        <taxon>Lachnospirales</taxon>
        <taxon>Lachnospiraceae</taxon>
        <taxon>Blautia</taxon>
    </lineage>
</organism>
<dbReference type="AlphaFoldDB" id="A0A174GJP5"/>
<accession>A0A174GJP5</accession>
<evidence type="ECO:0008006" key="3">
    <source>
        <dbReference type="Google" id="ProtNLM"/>
    </source>
</evidence>
<dbReference type="SUPFAM" id="SSF52980">
    <property type="entry name" value="Restriction endonuclease-like"/>
    <property type="match status" value="1"/>
</dbReference>
<gene>
    <name evidence="1" type="ORF">ERS852478_03349</name>
</gene>
<dbReference type="RefSeq" id="WP_055201303.1">
    <property type="nucleotide sequence ID" value="NZ_BTHH01000010.1"/>
</dbReference>
<dbReference type="EMBL" id="CYZN01000032">
    <property type="protein sequence ID" value="CUO61607.1"/>
    <property type="molecule type" value="Genomic_DNA"/>
</dbReference>
<evidence type="ECO:0000313" key="2">
    <source>
        <dbReference type="Proteomes" id="UP000095431"/>
    </source>
</evidence>
<evidence type="ECO:0000313" key="1">
    <source>
        <dbReference type="EMBL" id="CUO61607.1"/>
    </source>
</evidence>
<dbReference type="Proteomes" id="UP000095431">
    <property type="component" value="Unassembled WGS sequence"/>
</dbReference>
<dbReference type="InterPro" id="IPR011335">
    <property type="entry name" value="Restrct_endonuc-II-like"/>
</dbReference>